<dbReference type="EMBL" id="CP047593">
    <property type="protein sequence ID" value="QHI68110.1"/>
    <property type="molecule type" value="Genomic_DNA"/>
</dbReference>
<feature type="domain" description="Lcl C-terminal" evidence="2">
    <location>
        <begin position="1589"/>
        <end position="1708"/>
    </location>
</feature>
<feature type="signal peptide" evidence="1">
    <location>
        <begin position="1"/>
        <end position="21"/>
    </location>
</feature>
<dbReference type="InterPro" id="IPR011460">
    <property type="entry name" value="Lcl_C"/>
</dbReference>
<dbReference type="Proteomes" id="UP000464954">
    <property type="component" value="Chromosome"/>
</dbReference>
<evidence type="ECO:0000256" key="1">
    <source>
        <dbReference type="SAM" id="SignalP"/>
    </source>
</evidence>
<accession>A0A6P1M0N0</accession>
<evidence type="ECO:0000259" key="3">
    <source>
        <dbReference type="Pfam" id="PF18998"/>
    </source>
</evidence>
<name>A0A6P1M0N0_9BACT</name>
<gene>
    <name evidence="4" type="ORF">GT409_01125</name>
</gene>
<dbReference type="PANTHER" id="PTHR35812">
    <property type="entry name" value="LIPOPROTEIN"/>
    <property type="match status" value="1"/>
</dbReference>
<sequence>MRRLLQAWIGLFCLVVWIAQADTVLLTDDFEDASIDSSKWTLITGTGHTSFDDSSAGGTVTETAGYLFIQNAAGAYKSKLLPVDGKGEIVVTRSIYISRGSGSLVSRPDEIVAEDGTVLLRWGYHDYNDGNTVRDGFGGFDDPSLVAVTWDTTWVNEIITYDPVTGQGSYSNAKGTATVTGIPLPSGTTNLYLRGSAYAEGSSTDYKAINDFTVTQTDRKLLTVSSAYGSPVPGIGNSAYDVGTVVTCSVESVTADGEKCLGWTGTGSVPASGTTNEVVFTLSEDSSITWHWNVLLDDDFEDGTLDASKWTAIKTTSYTEFNESLAGLTVSETNGAMRLYSSAIDNGGAYRSANLSVDDQGQIVLERRTQVHAKYAMAYMTENLMSESGETLLTWGYYNYDAFGVSRFGFGGFNDARATGVWDEWFDEVITYDPSTGYGTYSLNGSDPVLVSGAAMSAGTSNVYLRGGASGAYYGHTKQFDSFKVLQDDPVSLFLLSVASEQGTPDPAVGSFVHEQDASLTLSVGHQMTNNGTLYQCTGWTGTGSVPSSGTTNTVDVVITQESSITWNWEIIGQWLDITEIGNGSVNLSSGFYAPDSEQTLIATPDAGSWFAGWGGDATGTENVTLTMDAPKTVAATFRNDVLLDDDFNDESLDTSAWTAIKASSGGFSTNSAGSSLTESGGTLNISYDVLNDGGAYMTRLPVSDRGIITIERRTKVSASGAPTMLEVLSTESGDTLLYWMYTSAGFGYGASLAPAVWGEWFDETITYDPMTGEGTYSINGGTPVSIATADEMPANTTHVLLKGGSAGDTTGGTKQFDSFTVSQGTDSSRAALTIGSALGTPSPAAGYEVYDSGTIITCTVDSAYFDGQTHYICSGWSGSGSVPASGTTNEVLVTLEEDSTLGWTWAEVDHYLELTVDGGGAINLSSDFYAADSVQTLVATPAAGWEFIGWDGDAIGIGDAVVTMSEPKSITARFVSLLPTITNMTVAQVEGTRTVAISFETPADESLMAMVEVFHNGTNLNADAFSGAGMVQGGTNQTIVWDAGADWNLNVDELTFRLLLDNGLPSYTPYEGGIVNIPQTGQTQGMYDEEDGNVRPGLTWPSPRFTDNGDETITDNLTGLMWAKSASSAYWHTALQNCDGLTLAGHDDWRLPNVREMRSLCNYGLHDPAIESSVFSSLPYNDWYWTSTTLPNYSFKYAVSLAAGTTYAHLTYNYGTYYSNYYLPVRTAMKGLADVPRTGQTQGTTYAGEDGDLQAGAAWPSPRFTDHGDGTVTDHLTGLMWSRQSSGGTVMRGFALQTAENSALAGYDDWRIPSVNELESLYNYDTTAYMPAGHPFVGMQTSSSARYWTSTLYSKDSNYGFAVSFYDGEVELAQSAYYLTCRGGVATLESVPSAAAAQVALAQSGQTNSYVSGDDGASRIGVESTAPRFTGGGDFVYDELTGFTWWAVGLGPMQWSDAATAANQNNWRLPNVREVLSLIDYGQSGTALPEGHPFTGIQSSAKLWTSTSAGGFTGGSTGWQVDLESGKTLEASKTEYAYYLVVSTNVYESAPLQVAVTGQTNSYHMADDGAVQSGAQETGARFSDNGNGTVNDNRTGLMWLGSMRACGAMTWAEAVAYCENLNFCGYADWRLPNVREMESLVDYSQRGDQTVLPQSHPFSNATISGSSYFWTSTTYHPDSGRALAISFYNGAIQDGSKTSTVNVWPVRGGE</sequence>
<keyword evidence="5" id="KW-1185">Reference proteome</keyword>
<protein>
    <submittedName>
        <fullName evidence="4">DUF1566 domain-containing protein</fullName>
    </submittedName>
</protein>
<dbReference type="PANTHER" id="PTHR35812:SF1">
    <property type="entry name" value="LIPOPROTEIN"/>
    <property type="match status" value="1"/>
</dbReference>
<evidence type="ECO:0000313" key="4">
    <source>
        <dbReference type="EMBL" id="QHI68110.1"/>
    </source>
</evidence>
<feature type="domain" description="Bacterial repeat" evidence="3">
    <location>
        <begin position="914"/>
        <end position="976"/>
    </location>
</feature>
<keyword evidence="1" id="KW-0732">Signal</keyword>
<evidence type="ECO:0000259" key="2">
    <source>
        <dbReference type="Pfam" id="PF07603"/>
    </source>
</evidence>
<dbReference type="InterPro" id="IPR044060">
    <property type="entry name" value="Bacterial_rp_domain"/>
</dbReference>
<feature type="domain" description="Lcl C-terminal" evidence="2">
    <location>
        <begin position="1112"/>
        <end position="1211"/>
    </location>
</feature>
<feature type="domain" description="Lcl C-terminal" evidence="2">
    <location>
        <begin position="1436"/>
        <end position="1543"/>
    </location>
</feature>
<feature type="chain" id="PRO_5026673015" evidence="1">
    <location>
        <begin position="22"/>
        <end position="1711"/>
    </location>
</feature>
<dbReference type="KEGG" id="taer:GT409_01125"/>
<dbReference type="Pfam" id="PF18998">
    <property type="entry name" value="Flg_new_2"/>
    <property type="match status" value="2"/>
</dbReference>
<reference evidence="4 5" key="1">
    <citation type="submission" date="2020-01" db="EMBL/GenBank/DDBJ databases">
        <title>Ponticoccus aerotolerans gen. nov., sp. nov., an anaerobic bacterium and proposal of Ponticoccusceae fam. nov., Ponticoccusles ord. nov. and Ponticoccuse classis nov. in the phylum Kiritimatiellaeota.</title>
        <authorList>
            <person name="Zhou L.Y."/>
            <person name="Du Z.J."/>
        </authorList>
    </citation>
    <scope>NUCLEOTIDE SEQUENCE [LARGE SCALE GENOMIC DNA]</scope>
    <source>
        <strain evidence="4 5">S-5007</strain>
    </source>
</reference>
<feature type="domain" description="Lcl C-terminal" evidence="2">
    <location>
        <begin position="1271"/>
        <end position="1375"/>
    </location>
</feature>
<feature type="domain" description="Bacterial repeat" evidence="3">
    <location>
        <begin position="577"/>
        <end position="639"/>
    </location>
</feature>
<evidence type="ECO:0000313" key="5">
    <source>
        <dbReference type="Proteomes" id="UP000464954"/>
    </source>
</evidence>
<proteinExistence type="predicted"/>
<dbReference type="Pfam" id="PF07603">
    <property type="entry name" value="Lcl_C"/>
    <property type="match status" value="4"/>
</dbReference>
<dbReference type="RefSeq" id="WP_160626144.1">
    <property type="nucleotide sequence ID" value="NZ_CP047593.1"/>
</dbReference>
<organism evidence="4 5">
    <name type="scientific">Tichowtungia aerotolerans</name>
    <dbReference type="NCBI Taxonomy" id="2697043"/>
    <lineage>
        <taxon>Bacteria</taxon>
        <taxon>Pseudomonadati</taxon>
        <taxon>Kiritimatiellota</taxon>
        <taxon>Tichowtungiia</taxon>
        <taxon>Tichowtungiales</taxon>
        <taxon>Tichowtungiaceae</taxon>
        <taxon>Tichowtungia</taxon>
    </lineage>
</organism>